<evidence type="ECO:0000313" key="7">
    <source>
        <dbReference type="EMBL" id="KST70439.1"/>
    </source>
</evidence>
<dbReference type="Pfam" id="PF00400">
    <property type="entry name" value="WD40"/>
    <property type="match status" value="11"/>
</dbReference>
<reference evidence="7 8" key="1">
    <citation type="journal article" date="2015" name="Genome Announc.">
        <title>Draft Genome of the Euendolithic (true boring) Cyanobacterium Mastigocoleus testarum strain BC008.</title>
        <authorList>
            <person name="Guida B.S."/>
            <person name="Garcia-Pichel F."/>
        </authorList>
    </citation>
    <scope>NUCLEOTIDE SEQUENCE [LARGE SCALE GENOMIC DNA]</scope>
    <source>
        <strain evidence="7 8">BC008</strain>
    </source>
</reference>
<feature type="repeat" description="WD" evidence="3">
    <location>
        <begin position="984"/>
        <end position="1025"/>
    </location>
</feature>
<dbReference type="Pfam" id="PF20703">
    <property type="entry name" value="nSTAND1"/>
    <property type="match status" value="1"/>
</dbReference>
<feature type="repeat" description="WD" evidence="3">
    <location>
        <begin position="1423"/>
        <end position="1464"/>
    </location>
</feature>
<dbReference type="PANTHER" id="PTHR44019:SF8">
    <property type="entry name" value="POC1 CENTRIOLAR PROTEIN HOMOLOG"/>
    <property type="match status" value="1"/>
</dbReference>
<dbReference type="InterPro" id="IPR001680">
    <property type="entry name" value="WD40_rpt"/>
</dbReference>
<dbReference type="PROSITE" id="PS50082">
    <property type="entry name" value="WD_REPEATS_2"/>
    <property type="match status" value="21"/>
</dbReference>
<protein>
    <submittedName>
        <fullName evidence="7">Uncharacterized protein</fullName>
    </submittedName>
</protein>
<feature type="repeat" description="WD" evidence="3">
    <location>
        <begin position="1381"/>
        <end position="1422"/>
    </location>
</feature>
<dbReference type="SUPFAM" id="SSF52540">
    <property type="entry name" value="P-loop containing nucleoside triphosphate hydrolases"/>
    <property type="match status" value="1"/>
</dbReference>
<dbReference type="PRINTS" id="PR00320">
    <property type="entry name" value="GPROTEINBRPT"/>
</dbReference>
<evidence type="ECO:0000259" key="5">
    <source>
        <dbReference type="Pfam" id="PF23414"/>
    </source>
</evidence>
<dbReference type="InterPro" id="IPR019775">
    <property type="entry name" value="WD40_repeat_CS"/>
</dbReference>
<dbReference type="Gene3D" id="2.130.10.10">
    <property type="entry name" value="YVTN repeat-like/Quinoprotein amine dehydrogenase"/>
    <property type="match status" value="8"/>
</dbReference>
<dbReference type="EMBL" id="LMTZ01000108">
    <property type="protein sequence ID" value="KST65375.1"/>
    <property type="molecule type" value="Genomic_DNA"/>
</dbReference>
<dbReference type="CDD" id="cd00200">
    <property type="entry name" value="WD40"/>
    <property type="match status" value="3"/>
</dbReference>
<dbReference type="Proteomes" id="UP000053372">
    <property type="component" value="Unassembled WGS sequence"/>
</dbReference>
<feature type="repeat" description="WD" evidence="3">
    <location>
        <begin position="1683"/>
        <end position="1724"/>
    </location>
</feature>
<feature type="repeat" description="WD" evidence="3">
    <location>
        <begin position="1465"/>
        <end position="1506"/>
    </location>
</feature>
<feature type="repeat" description="WD" evidence="3">
    <location>
        <begin position="1507"/>
        <end position="1548"/>
    </location>
</feature>
<dbReference type="PANTHER" id="PTHR44019">
    <property type="entry name" value="WD REPEAT-CONTAINING PROTEIN 55"/>
    <property type="match status" value="1"/>
</dbReference>
<dbReference type="Pfam" id="PF25173">
    <property type="entry name" value="Beta-prop_WDR3_1st"/>
    <property type="match status" value="1"/>
</dbReference>
<feature type="repeat" description="WD" evidence="3">
    <location>
        <begin position="1339"/>
        <end position="1380"/>
    </location>
</feature>
<keyword evidence="8" id="KW-1185">Reference proteome</keyword>
<evidence type="ECO:0000256" key="3">
    <source>
        <dbReference type="PROSITE-ProRule" id="PRU00221"/>
    </source>
</evidence>
<dbReference type="RefSeq" id="WP_058182954.1">
    <property type="nucleotide sequence ID" value="NZ_LMTZ01000001.1"/>
</dbReference>
<keyword evidence="2" id="KW-0677">Repeat</keyword>
<sequence>MQNLVSLKFGDGCFERGFSNNINIVKIISSNSESTTRQIQLPPAPEIPVSYQKWKNSYTSLVNPVRMGFKLKQTTNFSWFDEYQECDQLAEDLRFQLNDWLSNLKLQLKSLIELNFDSETILNINTQDITSQLTKDILHRLPWREWDYFPGNYCVEVALYLNESEHKITSQKHEEVFRRVRITSIFGDGRNIDIDTDKKLIEKLKPRGAELILLSQPKRPELIQLWDEPCDILFYSGHSQTDRKNQVASIEINQRENLSIAEIRNTFREAISPTGASNTKGLKLAIFNSCDGLGLAEQLSDLKLPYIIVWREAVPDKIAQYFLEYFLVSFARGKSLFASMRDARIKLQELKDIEDTKNQLPGVNWLPIICQNTTEPPPTWEDLGGLTGKLPDSPYKGLSAFREEDAGLFFGRDRFIADLVKAVLNKPLVPVVGASGSGKSSVVFAGLVPQLKNNHRVKIVSFRPGKNPFDALAVALSAHYKSQEPEHSKEEDTTTGNSYRLKELALEIDLHDDEKKLRKIVENIVNSSTSSPLERLVLIADQFEEIYTLAAQEQRQKFLNTLLYAIKFTPGFTLVFTLRADFMGKVLDYQPMGENLQTYPPMLLTPMKPSELRVAIEKPAEKMKVELEQGLTSKLIDDLGKQPGRLPLLEFTLTQLWQKPNKWYLTHRAYGEIGGLDKALAKYADSVLQPLSVAEKQQAERIFIQLLRPGEGTEDTKRMATRAEVGENNWNLVKCLADRRLVVTGWDKTNQVETVEIIHEALIREWGTLRDWIERNREFRIWQERLKPEVRQWENKKYDPEALLQGTRLAVAQDWLKQRPEELTLVEQDFICASVRQRNKERRKHKRGRHLTISGLVSGLMLVSTFAGISEIRRTDAEVEKISSIAEKLFTQNDHEAALTEAIKAGKLLQQNILKPWIPSETRMQVISTLNQTVYGYQIKTLKGHLRDIISVNFSSDGNLIASGSGDFTIKLWNPNTGEEIKTLSGHKSAVIDVAFSPDSKTIVSGSADSTIKLWDVETGETIQTFTGHSSRVISVAFSPDGKIIASGSSDATVKLWDVDTGEEIRTLTGHLHEVYSVNFSSDGQKLASGSSDSTIKLWDVATGREIKTLEGHRGGVIDANFSPNGQLIVSGSSDRTIKVWEVDTGTVIQTLKHHRGAINSVSFSPDGKTIASGSNDYTLKLWDTKNWENIRTFKGHSNRVRSTSFSPDGKTIASGSIDGTIRIWNTIDNNILKKRKKFKKHEYEVISVSFSPINISTPQGLAQGIASGSRAGMLKIWNRNTGEEIHTLKGHSGEIRGFSLSPVDVETSQGLGKIVASGTEQGIIKIWEMITGKEIRTLKAHDRPIREIRFSPNGKIIASISDENIIKIWDTDTGKQIQTLKGHSGEVSSISFSPNSKIIASGSVDQTIKLWNPNTGEVIKTLTGDSHRIGSVSFSPNGKIVASGSQNGTIQLWDPNTGRNIRTIKRHSHPVTSLSFSPNGKILASGSTDNNIKLWNSNTGENIQILGGHSRSVTTLSFSPDSKTIVSGSKDKTVKLWDTSTGKQIRSLRGHHRTITSVNFSSDGKNIISASRDGSVKLRDVESGGRKENIKLHSSSINDIDYSSDGKIIASASCDRTVRLWNSSTGKEIRTLKHASGVNTVNFSPNGKMIASGTDDGSVTIWNRDGTIKIWNLLIPEQIKNDKSQATRVRTLEFSPDSETIAFNSNENTIRVWNLSTRREIHILKGHSGEVRSLSFSPDGKILASGAVDNTIKLWDTHTGKEIKTLRGHSDKVISVSFSPDGNIIASGSADRKLRLWDAKTGREIKALKGNDSWVRSVSFSPDGKTIVSSSSHGKVMLWNFDLVDLIDEGCNLIRGYLRNNPDVNENERYLCGEVNFYR</sequence>
<feature type="repeat" description="WD" evidence="3">
    <location>
        <begin position="1767"/>
        <end position="1808"/>
    </location>
</feature>
<feature type="repeat" description="WD" evidence="3">
    <location>
        <begin position="1809"/>
        <end position="1843"/>
    </location>
</feature>
<dbReference type="PROSITE" id="PS00678">
    <property type="entry name" value="WD_REPEATS_1"/>
    <property type="match status" value="10"/>
</dbReference>
<dbReference type="InterPro" id="IPR018391">
    <property type="entry name" value="PQQ_b-propeller_rpt"/>
</dbReference>
<dbReference type="SMART" id="SM00320">
    <property type="entry name" value="WD40"/>
    <property type="match status" value="21"/>
</dbReference>
<evidence type="ECO:0000313" key="8">
    <source>
        <dbReference type="Proteomes" id="UP000053372"/>
    </source>
</evidence>
<feature type="repeat" description="WD" evidence="3">
    <location>
        <begin position="1549"/>
        <end position="1590"/>
    </location>
</feature>
<feature type="repeat" description="WD" evidence="3">
    <location>
        <begin position="1194"/>
        <end position="1235"/>
    </location>
</feature>
<comment type="caution">
    <text evidence="7">The sequence shown here is derived from an EMBL/GenBank/DDBJ whole genome shotgun (WGS) entry which is preliminary data.</text>
</comment>
<dbReference type="InterPro" id="IPR036322">
    <property type="entry name" value="WD40_repeat_dom_sf"/>
</dbReference>
<dbReference type="InterPro" id="IPR015943">
    <property type="entry name" value="WD40/YVTN_repeat-like_dom_sf"/>
</dbReference>
<dbReference type="InterPro" id="IPR027417">
    <property type="entry name" value="P-loop_NTPase"/>
</dbReference>
<dbReference type="FunFam" id="2.130.10.10:FF:000228">
    <property type="entry name" value="COMPASS-like H3K4 histone methylase component WDR5A"/>
    <property type="match status" value="2"/>
</dbReference>
<feature type="domain" description="Novel STAND NTPase 1" evidence="4">
    <location>
        <begin position="394"/>
        <end position="800"/>
    </location>
</feature>
<gene>
    <name evidence="6" type="ORF">BC008_21500</name>
    <name evidence="7" type="ORF">BC008_45455</name>
</gene>
<feature type="repeat" description="WD" evidence="3">
    <location>
        <begin position="1026"/>
        <end position="1067"/>
    </location>
</feature>
<evidence type="ECO:0000259" key="4">
    <source>
        <dbReference type="Pfam" id="PF20703"/>
    </source>
</evidence>
<dbReference type="OrthoDB" id="500003at2"/>
<feature type="repeat" description="WD" evidence="3">
    <location>
        <begin position="1239"/>
        <end position="1288"/>
    </location>
</feature>
<feature type="repeat" description="WD" evidence="3">
    <location>
        <begin position="1632"/>
        <end position="1664"/>
    </location>
</feature>
<dbReference type="Pfam" id="PF23414">
    <property type="entry name" value="Beta-prop_EML_2"/>
    <property type="match status" value="1"/>
</dbReference>
<proteinExistence type="predicted"/>
<dbReference type="EMBL" id="LMTZ01000001">
    <property type="protein sequence ID" value="KST70439.1"/>
    <property type="molecule type" value="Genomic_DNA"/>
</dbReference>
<dbReference type="SUPFAM" id="SSF50978">
    <property type="entry name" value="WD40 repeat-like"/>
    <property type="match status" value="3"/>
</dbReference>
<dbReference type="SMART" id="SM00564">
    <property type="entry name" value="PQQ"/>
    <property type="match status" value="13"/>
</dbReference>
<evidence type="ECO:0000256" key="1">
    <source>
        <dbReference type="ARBA" id="ARBA00022574"/>
    </source>
</evidence>
<evidence type="ECO:0000313" key="6">
    <source>
        <dbReference type="EMBL" id="KST65375.1"/>
    </source>
</evidence>
<dbReference type="PROSITE" id="PS50294">
    <property type="entry name" value="WD_REPEATS_REGION"/>
    <property type="match status" value="19"/>
</dbReference>
<feature type="repeat" description="WD" evidence="3">
    <location>
        <begin position="1068"/>
        <end position="1109"/>
    </location>
</feature>
<dbReference type="Gene3D" id="3.40.50.300">
    <property type="entry name" value="P-loop containing nucleotide triphosphate hydrolases"/>
    <property type="match status" value="1"/>
</dbReference>
<name>A0A0V8A143_9CYAN</name>
<dbReference type="InterPro" id="IPR055442">
    <property type="entry name" value="Beta-prop_EML-like_2nd"/>
</dbReference>
<dbReference type="InterPro" id="IPR049052">
    <property type="entry name" value="nSTAND1"/>
</dbReference>
<accession>A0A0V8A143</accession>
<keyword evidence="1 3" id="KW-0853">WD repeat</keyword>
<dbReference type="InterPro" id="IPR050505">
    <property type="entry name" value="WDR55/POC1"/>
</dbReference>
<dbReference type="InterPro" id="IPR020472">
    <property type="entry name" value="WD40_PAC1"/>
</dbReference>
<feature type="repeat" description="WD" evidence="3">
    <location>
        <begin position="1152"/>
        <end position="1193"/>
    </location>
</feature>
<feature type="repeat" description="WD" evidence="3">
    <location>
        <begin position="1725"/>
        <end position="1766"/>
    </location>
</feature>
<feature type="repeat" description="WD" evidence="3">
    <location>
        <begin position="1591"/>
        <end position="1632"/>
    </location>
</feature>
<organism evidence="7 8">
    <name type="scientific">Mastigocoleus testarum BC008</name>
    <dbReference type="NCBI Taxonomy" id="371196"/>
    <lineage>
        <taxon>Bacteria</taxon>
        <taxon>Bacillati</taxon>
        <taxon>Cyanobacteriota</taxon>
        <taxon>Cyanophyceae</taxon>
        <taxon>Nostocales</taxon>
        <taxon>Hapalosiphonaceae</taxon>
        <taxon>Mastigocoleus</taxon>
    </lineage>
</organism>
<feature type="domain" description="EML-like second beta-propeller" evidence="5">
    <location>
        <begin position="1395"/>
        <end position="1548"/>
    </location>
</feature>
<feature type="repeat" description="WD" evidence="3">
    <location>
        <begin position="1289"/>
        <end position="1338"/>
    </location>
</feature>
<feature type="repeat" description="WD" evidence="3">
    <location>
        <begin position="1110"/>
        <end position="1151"/>
    </location>
</feature>
<feature type="repeat" description="WD" evidence="3">
    <location>
        <begin position="942"/>
        <end position="983"/>
    </location>
</feature>
<evidence type="ECO:0000256" key="2">
    <source>
        <dbReference type="ARBA" id="ARBA00022737"/>
    </source>
</evidence>